<protein>
    <recommendedName>
        <fullName evidence="12">Tetratricopeptide repeat protein 21B</fullName>
    </recommendedName>
</protein>
<dbReference type="InterPro" id="IPR056835">
    <property type="entry name" value="ARM_TT21_5th"/>
</dbReference>
<feature type="domain" description="Tetratricopeptide repeat protein 21A/21B C-terminal ARM" evidence="7">
    <location>
        <begin position="990"/>
        <end position="1197"/>
    </location>
</feature>
<evidence type="ECO:0000313" key="11">
    <source>
        <dbReference type="Proteomes" id="UP000494040"/>
    </source>
</evidence>
<keyword evidence="2" id="KW-0677">Repeat</keyword>
<dbReference type="InterPro" id="IPR019734">
    <property type="entry name" value="TPR_rpt"/>
</dbReference>
<dbReference type="Pfam" id="PF25060">
    <property type="entry name" value="ARM_TT21_2nd"/>
    <property type="match status" value="1"/>
</dbReference>
<evidence type="ECO:0000259" key="8">
    <source>
        <dbReference type="Pfam" id="PF25064"/>
    </source>
</evidence>
<dbReference type="Pfam" id="PF25068">
    <property type="entry name" value="ARM_TT21_4th"/>
    <property type="match status" value="1"/>
</dbReference>
<feature type="domain" description="Tetratricopeptide repeat protein 21A/21B second ARM" evidence="5">
    <location>
        <begin position="253"/>
        <end position="505"/>
    </location>
</feature>
<evidence type="ECO:0000256" key="4">
    <source>
        <dbReference type="SAM" id="Coils"/>
    </source>
</evidence>
<feature type="coiled-coil region" evidence="4">
    <location>
        <begin position="576"/>
        <end position="606"/>
    </location>
</feature>
<comment type="similarity">
    <text evidence="1">Belongs to the TTC21 family.</text>
</comment>
<proteinExistence type="inferred from homology"/>
<evidence type="ECO:0000256" key="2">
    <source>
        <dbReference type="ARBA" id="ARBA00022737"/>
    </source>
</evidence>
<dbReference type="GeneID" id="106663638"/>
<dbReference type="Pfam" id="PF25058">
    <property type="entry name" value="ARM_TT21"/>
    <property type="match status" value="1"/>
</dbReference>
<evidence type="ECO:0000313" key="10">
    <source>
        <dbReference type="EnsemblMetazoa" id="XP_014244109.1"/>
    </source>
</evidence>
<dbReference type="SMART" id="SM00028">
    <property type="entry name" value="TPR"/>
    <property type="match status" value="14"/>
</dbReference>
<dbReference type="Pfam" id="PF25062">
    <property type="entry name" value="ARM_TT21_N"/>
    <property type="match status" value="1"/>
</dbReference>
<dbReference type="EnsemblMetazoa" id="XM_014388621.2">
    <property type="protein sequence ID" value="XP_014244107.1"/>
    <property type="gene ID" value="LOC106663638"/>
</dbReference>
<dbReference type="GO" id="GO:0005929">
    <property type="term" value="C:cilium"/>
    <property type="evidence" value="ECO:0007669"/>
    <property type="project" value="GOC"/>
</dbReference>
<dbReference type="Gene3D" id="1.25.40.10">
    <property type="entry name" value="Tetratricopeptide repeat domain"/>
    <property type="match status" value="5"/>
</dbReference>
<name>A0A8I6RL44_CIMLE</name>
<evidence type="ECO:0000259" key="7">
    <source>
        <dbReference type="Pfam" id="PF25063"/>
    </source>
</evidence>
<dbReference type="RefSeq" id="XP_014244109.1">
    <property type="nucleotide sequence ID" value="XM_014388623.2"/>
</dbReference>
<reference evidence="10" key="1">
    <citation type="submission" date="2022-01" db="UniProtKB">
        <authorList>
            <consortium name="EnsemblMetazoa"/>
        </authorList>
    </citation>
    <scope>IDENTIFICATION</scope>
</reference>
<feature type="domain" description="Tetratricopeptide repeat protein 21A/21B fourth ARM" evidence="9">
    <location>
        <begin position="712"/>
        <end position="832"/>
    </location>
</feature>
<dbReference type="InterPro" id="IPR056833">
    <property type="entry name" value="ARM_TT21_N"/>
</dbReference>
<dbReference type="InterPro" id="IPR056834">
    <property type="entry name" value="ARM_TT21_C"/>
</dbReference>
<dbReference type="PANTHER" id="PTHR14699:SF0">
    <property type="entry name" value="TETRATRICOPEPTIDE REPEAT PROTEIN 21 HOMOLOG"/>
    <property type="match status" value="1"/>
</dbReference>
<dbReference type="OrthoDB" id="10259630at2759"/>
<dbReference type="InterPro" id="IPR040364">
    <property type="entry name" value="TTC21A/TTC21B"/>
</dbReference>
<dbReference type="InterPro" id="IPR011990">
    <property type="entry name" value="TPR-like_helical_dom_sf"/>
</dbReference>
<dbReference type="EnsemblMetazoa" id="XM_014388623.2">
    <property type="protein sequence ID" value="XP_014244109.1"/>
    <property type="gene ID" value="LOC106663638"/>
</dbReference>
<dbReference type="OMA" id="NATCVRA"/>
<dbReference type="Proteomes" id="UP000494040">
    <property type="component" value="Unassembled WGS sequence"/>
</dbReference>
<dbReference type="RefSeq" id="XP_014244108.1">
    <property type="nucleotide sequence ID" value="XM_014388622.2"/>
</dbReference>
<dbReference type="GO" id="GO:0035721">
    <property type="term" value="P:intraciliary retrograde transport"/>
    <property type="evidence" value="ECO:0007669"/>
    <property type="project" value="TreeGrafter"/>
</dbReference>
<evidence type="ECO:0000256" key="3">
    <source>
        <dbReference type="ARBA" id="ARBA00022803"/>
    </source>
</evidence>
<dbReference type="KEGG" id="clec:106663638"/>
<organism evidence="10 11">
    <name type="scientific">Cimex lectularius</name>
    <name type="common">Bed bug</name>
    <name type="synonym">Acanthia lectularia</name>
    <dbReference type="NCBI Taxonomy" id="79782"/>
    <lineage>
        <taxon>Eukaryota</taxon>
        <taxon>Metazoa</taxon>
        <taxon>Ecdysozoa</taxon>
        <taxon>Arthropoda</taxon>
        <taxon>Hexapoda</taxon>
        <taxon>Insecta</taxon>
        <taxon>Pterygota</taxon>
        <taxon>Neoptera</taxon>
        <taxon>Paraneoptera</taxon>
        <taxon>Hemiptera</taxon>
        <taxon>Heteroptera</taxon>
        <taxon>Panheteroptera</taxon>
        <taxon>Cimicomorpha</taxon>
        <taxon>Cimicidae</taxon>
        <taxon>Cimex</taxon>
    </lineage>
</organism>
<keyword evidence="4" id="KW-0175">Coiled coil</keyword>
<sequence>MEYFNTHYYYRKRWFETAAREGSSNISDPGVAMIRAFSLVFLDRVSESLETLKPFLSQQKCAVAAIRTSIYAHNHCHVVDREAISRLEALLIEESRHSNGDPFYEALYHYLANNYTMSLSILDEIKSEQSLVRVQCLLGWIHLSLEKNKIANRHFLTALQQNKNNAEALLGEVLSLSPTDGLNKVNSFVVKYPKGVIPLMEKMKLQLANRQWDHAVDTSLRALGIQADNIVALQLRALKMVIDGKYEESLPVLKKLHSELERQEPKAWWLFLKVVSVFSRCCGKNLLVLLELDRFAKSAMRTGSHVLHVLIEVGHLHFLAGRLGEAETIFKEASKDDSASASLTHLSIVHLALYGVTAEVREQVELLTELDEKKENSEVLLLRAKLSLGNTVELLDKAVSTQQSKASKHRFGTEYLIDLDPELLMRISQMYPNTTFGDKRRIRVLNLVVETCPGLIDASLDLAKAQIEIGDYSDATNTLSNVIENVDPTNPHAYLLSATLHLQQGDFELASMKLEHGLSNNLKIREYPQYHLLNGLVHKHKGNDILCINNIKQAIAHGPGGLKLTQKELGTAFAELSGAHMRLNELKLAAQDLKEANDLLKGTEHESTVVIAKAQLCALEGDVRRALALLSEIPKENPNYIKAQMQKADVYLNNLKDGHGYANCYRKLVENDPNPDNLVLLGDAYMLIQEPELAVQTYEKAMLNSAGKTNLSCKFARILVRCHLYQKAIKYYKSSGDDGCLELAELQLKLNQPDKAEQALADVPLSKKAFILAKVYEKVGDLNKALNTLKDAQEESGRTDLAMSTKLCQQMAVYANLLKDHNAAIDYYKRALHYSPGDSSIQIALAKLYMEVNDWNSCESLCKSLLAKDSTNEPALLMVADLALRRVDFATAMAHFSSLLARRPDYWVALARLIEVARRAAKLELALPYLTMAKSIDQNHPGLHYCTGLYNWYKGNFQLAVNCFSGARGDPEWGSQAVHNMIEICIDQTTAQKLLAELKPKNQDEENGILLLTSFVRLATKDRSEIEKAIIDFTTLTNNETHRVGATLGLGMGYIDQGQSARAKAVLKRLAKYPWTLEEADYLERCWLILAELYIQAGSQQQASDILQRVITHNLSSARAYELLGVIAEKEQNYLKAGQHFLQSWNLCREKNPSLGYKLGYNQLKSKRYADAIATCQRVLALHPDYPKIKKDIFDKAMPRLRS</sequence>
<dbReference type="GO" id="GO:0061512">
    <property type="term" value="P:protein localization to cilium"/>
    <property type="evidence" value="ECO:0007669"/>
    <property type="project" value="TreeGrafter"/>
</dbReference>
<dbReference type="PANTHER" id="PTHR14699">
    <property type="entry name" value="STI2 PROTEIN-RELATED"/>
    <property type="match status" value="1"/>
</dbReference>
<keyword evidence="11" id="KW-1185">Reference proteome</keyword>
<feature type="domain" description="Tetratricopeptide repeat protein 21A/21B N-terminal ARM repeat" evidence="6">
    <location>
        <begin position="7"/>
        <end position="216"/>
    </location>
</feature>
<dbReference type="Pfam" id="PF25063">
    <property type="entry name" value="ARM_TT21_C"/>
    <property type="match status" value="1"/>
</dbReference>
<dbReference type="InterPro" id="IPR056836">
    <property type="entry name" value="ARM_TT21_4th"/>
</dbReference>
<feature type="domain" description="Tetratricopeptide repeat protein 21A/21B fifth ARM repeats" evidence="8">
    <location>
        <begin position="873"/>
        <end position="986"/>
    </location>
</feature>
<dbReference type="RefSeq" id="XP_014244107.1">
    <property type="nucleotide sequence ID" value="XM_014388621.2"/>
</dbReference>
<dbReference type="InterPro" id="IPR056832">
    <property type="entry name" value="ARM_TT21_2nd"/>
</dbReference>
<evidence type="ECO:0008006" key="12">
    <source>
        <dbReference type="Google" id="ProtNLM"/>
    </source>
</evidence>
<dbReference type="SUPFAM" id="SSF48452">
    <property type="entry name" value="TPR-like"/>
    <property type="match status" value="4"/>
</dbReference>
<dbReference type="RefSeq" id="XP_014244105.1">
    <property type="nucleotide sequence ID" value="XM_014388619.2"/>
</dbReference>
<dbReference type="EnsemblMetazoa" id="XM_014388619.2">
    <property type="protein sequence ID" value="XP_014244105.1"/>
    <property type="gene ID" value="LOC106663638"/>
</dbReference>
<evidence type="ECO:0000256" key="1">
    <source>
        <dbReference type="ARBA" id="ARBA00010935"/>
    </source>
</evidence>
<dbReference type="AlphaFoldDB" id="A0A8I6RL44"/>
<dbReference type="Pfam" id="PF25064">
    <property type="entry name" value="ARM_TT21_5th"/>
    <property type="match status" value="1"/>
</dbReference>
<evidence type="ECO:0000259" key="6">
    <source>
        <dbReference type="Pfam" id="PF25062"/>
    </source>
</evidence>
<keyword evidence="3" id="KW-0802">TPR repeat</keyword>
<dbReference type="GO" id="GO:0030991">
    <property type="term" value="C:intraciliary transport particle A"/>
    <property type="evidence" value="ECO:0007669"/>
    <property type="project" value="TreeGrafter"/>
</dbReference>
<accession>A0A8I6RL44</accession>
<evidence type="ECO:0000259" key="9">
    <source>
        <dbReference type="Pfam" id="PF25068"/>
    </source>
</evidence>
<evidence type="ECO:0000259" key="5">
    <source>
        <dbReference type="Pfam" id="PF25060"/>
    </source>
</evidence>
<dbReference type="EnsemblMetazoa" id="XM_014388622.2">
    <property type="protein sequence ID" value="XP_014244108.1"/>
    <property type="gene ID" value="LOC106663638"/>
</dbReference>